<gene>
    <name evidence="1" type="ORF">SaccyDRAFT_2724</name>
</gene>
<proteinExistence type="predicted"/>
<name>H5XG15_9PSEU</name>
<evidence type="ECO:0000313" key="2">
    <source>
        <dbReference type="Proteomes" id="UP000002791"/>
    </source>
</evidence>
<protein>
    <submittedName>
        <fullName evidence="1">Uncharacterized protein</fullName>
    </submittedName>
</protein>
<organism evidence="1 2">
    <name type="scientific">Saccharomonospora cyanea NA-134</name>
    <dbReference type="NCBI Taxonomy" id="882082"/>
    <lineage>
        <taxon>Bacteria</taxon>
        <taxon>Bacillati</taxon>
        <taxon>Actinomycetota</taxon>
        <taxon>Actinomycetes</taxon>
        <taxon>Pseudonocardiales</taxon>
        <taxon>Pseudonocardiaceae</taxon>
        <taxon>Saccharomonospora</taxon>
    </lineage>
</organism>
<dbReference type="AlphaFoldDB" id="H5XG15"/>
<dbReference type="RefSeq" id="WP_005456819.1">
    <property type="nucleotide sequence ID" value="NZ_CM001440.1"/>
</dbReference>
<dbReference type="HOGENOM" id="CLU_3122364_0_0_11"/>
<sequence>MDRIDEEIDEEFEQLRRLARLRSDNPVRADELAAGGSRGLGMRFATAALA</sequence>
<keyword evidence="2" id="KW-1185">Reference proteome</keyword>
<evidence type="ECO:0000313" key="1">
    <source>
        <dbReference type="EMBL" id="EHR61571.1"/>
    </source>
</evidence>
<reference evidence="1 2" key="1">
    <citation type="submission" date="2011-11" db="EMBL/GenBank/DDBJ databases">
        <title>The Noncontiguous Finished sequence of Saccharomonospora cyanea NA-134.</title>
        <authorList>
            <consortium name="US DOE Joint Genome Institute"/>
            <person name="Lucas S."/>
            <person name="Han J."/>
            <person name="Lapidus A."/>
            <person name="Cheng J.-F."/>
            <person name="Goodwin L."/>
            <person name="Pitluck S."/>
            <person name="Peters L."/>
            <person name="Ovchinnikova G."/>
            <person name="Lu M."/>
            <person name="Detter J.C."/>
            <person name="Han C."/>
            <person name="Tapia R."/>
            <person name="Land M."/>
            <person name="Hauser L."/>
            <person name="Kyrpides N."/>
            <person name="Ivanova N."/>
            <person name="Pagani I."/>
            <person name="Brambilla E.-M."/>
            <person name="Klenk H.-P."/>
            <person name="Woyke T."/>
        </authorList>
    </citation>
    <scope>NUCLEOTIDE SEQUENCE [LARGE SCALE GENOMIC DNA]</scope>
    <source>
        <strain evidence="1 2">NA-134</strain>
    </source>
</reference>
<dbReference type="EMBL" id="CM001440">
    <property type="protein sequence ID" value="EHR61571.1"/>
    <property type="molecule type" value="Genomic_DNA"/>
</dbReference>
<dbReference type="Proteomes" id="UP000002791">
    <property type="component" value="Chromosome"/>
</dbReference>
<accession>H5XG15</accession>